<evidence type="ECO:0000313" key="2">
    <source>
        <dbReference type="Proteomes" id="UP000076154"/>
    </source>
</evidence>
<name>A0A369IYF6_HYPMA</name>
<organism evidence="1 2">
    <name type="scientific">Hypsizygus marmoreus</name>
    <name type="common">White beech mushroom</name>
    <name type="synonym">Agaricus marmoreus</name>
    <dbReference type="NCBI Taxonomy" id="39966"/>
    <lineage>
        <taxon>Eukaryota</taxon>
        <taxon>Fungi</taxon>
        <taxon>Dikarya</taxon>
        <taxon>Basidiomycota</taxon>
        <taxon>Agaricomycotina</taxon>
        <taxon>Agaricomycetes</taxon>
        <taxon>Agaricomycetidae</taxon>
        <taxon>Agaricales</taxon>
        <taxon>Tricholomatineae</taxon>
        <taxon>Lyophyllaceae</taxon>
        <taxon>Hypsizygus</taxon>
    </lineage>
</organism>
<reference evidence="1" key="1">
    <citation type="submission" date="2018-04" db="EMBL/GenBank/DDBJ databases">
        <title>Whole genome sequencing of Hypsizygus marmoreus.</title>
        <authorList>
            <person name="Choi I.-G."/>
            <person name="Min B."/>
            <person name="Kim J.-G."/>
            <person name="Kim S."/>
            <person name="Oh Y.-L."/>
            <person name="Kong W.-S."/>
            <person name="Park H."/>
            <person name="Jeong J."/>
            <person name="Song E.-S."/>
        </authorList>
    </citation>
    <scope>NUCLEOTIDE SEQUENCE [LARGE SCALE GENOMIC DNA]</scope>
    <source>
        <strain evidence="1">51987-8</strain>
    </source>
</reference>
<protein>
    <submittedName>
        <fullName evidence="1">Uncharacterized protein</fullName>
    </submittedName>
</protein>
<dbReference type="Proteomes" id="UP000076154">
    <property type="component" value="Unassembled WGS sequence"/>
</dbReference>
<dbReference type="EMBL" id="LUEZ02000096">
    <property type="protein sequence ID" value="RDB14748.1"/>
    <property type="molecule type" value="Genomic_DNA"/>
</dbReference>
<sequence length="153" mass="17007">MDGEREQQTTSISNNSSSRCNIGTQHLIFMFTGISSMHPTITITTVLATITLFTTIHHNPAHRAKGLPPCHPRSLRSPFFTQQREYENNGRLQGHNRHPINLTRPNRPHHLLTLIGKAMSNILLLLLISGMEGAKNPAAPGRPPPLVQVVNCR</sequence>
<evidence type="ECO:0000313" key="1">
    <source>
        <dbReference type="EMBL" id="RDB14748.1"/>
    </source>
</evidence>
<comment type="caution">
    <text evidence="1">The sequence shown here is derived from an EMBL/GenBank/DDBJ whole genome shotgun (WGS) entry which is preliminary data.</text>
</comment>
<gene>
    <name evidence="1" type="ORF">Hypma_016584</name>
</gene>
<dbReference type="AlphaFoldDB" id="A0A369IYF6"/>
<dbReference type="InParanoid" id="A0A369IYF6"/>
<accession>A0A369IYF6</accession>
<keyword evidence="2" id="KW-1185">Reference proteome</keyword>
<proteinExistence type="predicted"/>